<dbReference type="Proteomes" id="UP000327044">
    <property type="component" value="Unassembled WGS sequence"/>
</dbReference>
<gene>
    <name evidence="3" type="ORF">PPYR_01234</name>
</gene>
<accession>A0A5N4B3Y5</accession>
<feature type="domain" description="Integrase catalytic" evidence="2">
    <location>
        <begin position="170"/>
        <end position="291"/>
    </location>
</feature>
<dbReference type="InterPro" id="IPR036397">
    <property type="entry name" value="RNaseH_sf"/>
</dbReference>
<dbReference type="GO" id="GO:0003676">
    <property type="term" value="F:nucleic acid binding"/>
    <property type="evidence" value="ECO:0007669"/>
    <property type="project" value="InterPro"/>
</dbReference>
<dbReference type="PANTHER" id="PTHR37984:SF8">
    <property type="entry name" value="CCHC-TYPE DOMAIN-CONTAINING PROTEIN"/>
    <property type="match status" value="1"/>
</dbReference>
<evidence type="ECO:0000313" key="4">
    <source>
        <dbReference type="Proteomes" id="UP000327044"/>
    </source>
</evidence>
<dbReference type="InterPro" id="IPR012337">
    <property type="entry name" value="RNaseH-like_sf"/>
</dbReference>
<dbReference type="FunFam" id="1.10.340.70:FF:000003">
    <property type="entry name" value="Protein CBG25708"/>
    <property type="match status" value="1"/>
</dbReference>
<dbReference type="InterPro" id="IPR041588">
    <property type="entry name" value="Integrase_H2C2"/>
</dbReference>
<proteinExistence type="predicted"/>
<dbReference type="PANTHER" id="PTHR37984">
    <property type="entry name" value="PROTEIN CBG26694"/>
    <property type="match status" value="1"/>
</dbReference>
<dbReference type="InterPro" id="IPR050951">
    <property type="entry name" value="Retrovirus_Pol_polyprotein"/>
</dbReference>
<comment type="caution">
    <text evidence="3">The sequence shown here is derived from an EMBL/GenBank/DDBJ whole genome shotgun (WGS) entry which is preliminary data.</text>
</comment>
<dbReference type="Gene3D" id="3.30.420.10">
    <property type="entry name" value="Ribonuclease H-like superfamily/Ribonuclease H"/>
    <property type="match status" value="1"/>
</dbReference>
<protein>
    <recommendedName>
        <fullName evidence="1">RNA-directed DNA polymerase</fullName>
        <ecNumber evidence="1">2.7.7.49</ecNumber>
    </recommendedName>
</protein>
<dbReference type="SUPFAM" id="SSF53098">
    <property type="entry name" value="Ribonuclease H-like"/>
    <property type="match status" value="1"/>
</dbReference>
<dbReference type="AlphaFoldDB" id="A0A5N4B3Y5"/>
<dbReference type="GO" id="GO:0003964">
    <property type="term" value="F:RNA-directed DNA polymerase activity"/>
    <property type="evidence" value="ECO:0007669"/>
    <property type="project" value="UniProtKB-EC"/>
</dbReference>
<dbReference type="Pfam" id="PF17921">
    <property type="entry name" value="Integrase_H2C2"/>
    <property type="match status" value="1"/>
</dbReference>
<name>A0A5N4B3Y5_PHOPY</name>
<dbReference type="Gene3D" id="1.10.340.70">
    <property type="match status" value="1"/>
</dbReference>
<organism evidence="3 4">
    <name type="scientific">Photinus pyralis</name>
    <name type="common">Common eastern firefly</name>
    <name type="synonym">Lampyris pyralis</name>
    <dbReference type="NCBI Taxonomy" id="7054"/>
    <lineage>
        <taxon>Eukaryota</taxon>
        <taxon>Metazoa</taxon>
        <taxon>Ecdysozoa</taxon>
        <taxon>Arthropoda</taxon>
        <taxon>Hexapoda</taxon>
        <taxon>Insecta</taxon>
        <taxon>Pterygota</taxon>
        <taxon>Neoptera</taxon>
        <taxon>Endopterygota</taxon>
        <taxon>Coleoptera</taxon>
        <taxon>Polyphaga</taxon>
        <taxon>Elateriformia</taxon>
        <taxon>Elateroidea</taxon>
        <taxon>Lampyridae</taxon>
        <taxon>Lampyrinae</taxon>
        <taxon>Photinus</taxon>
    </lineage>
</organism>
<dbReference type="InParanoid" id="A0A5N4B3Y5"/>
<dbReference type="GO" id="GO:0015074">
    <property type="term" value="P:DNA integration"/>
    <property type="evidence" value="ECO:0007669"/>
    <property type="project" value="InterPro"/>
</dbReference>
<dbReference type="InterPro" id="IPR001584">
    <property type="entry name" value="Integrase_cat-core"/>
</dbReference>
<sequence length="291" mass="34093">MLNYDTQVIYKPGKYLYIPDTLSRAFLNETNTVESELDYSVHTPVNHLPVSENLKNDLKQATHSDQQLQLIINFVHKGWPKKKCIPELAQHFYKLREFLVICDNLLFFKHKLVVPLKLRKYMLTKLHEGHIGIENVKIRARQIFYWPCLSQDIELFIKSCKICERFIIHYQIDHGREYLGVDIFSYANKSYLVIMDAYSNWLELILIKNKSAHEVILKLKSVFSKYGCPDLLVCDNVPFNSYLMSQFSKEWNFDIVTRSPYYPKSNGLAEKAVGIAKTLLKKSIEEGKDIF</sequence>
<dbReference type="EMBL" id="VVIM01000001">
    <property type="protein sequence ID" value="KAB0804264.1"/>
    <property type="molecule type" value="Genomic_DNA"/>
</dbReference>
<keyword evidence="4" id="KW-1185">Reference proteome</keyword>
<dbReference type="PROSITE" id="PS50994">
    <property type="entry name" value="INTEGRASE"/>
    <property type="match status" value="1"/>
</dbReference>
<evidence type="ECO:0000259" key="2">
    <source>
        <dbReference type="PROSITE" id="PS50994"/>
    </source>
</evidence>
<evidence type="ECO:0000256" key="1">
    <source>
        <dbReference type="ARBA" id="ARBA00012493"/>
    </source>
</evidence>
<evidence type="ECO:0000313" key="3">
    <source>
        <dbReference type="EMBL" id="KAB0804264.1"/>
    </source>
</evidence>
<dbReference type="EC" id="2.7.7.49" evidence="1"/>
<reference evidence="3 4" key="1">
    <citation type="journal article" date="2018" name="Elife">
        <title>Firefly genomes illuminate parallel origins of bioluminescence in beetles.</title>
        <authorList>
            <person name="Fallon T.R."/>
            <person name="Lower S.E."/>
            <person name="Chang C.H."/>
            <person name="Bessho-Uehara M."/>
            <person name="Martin G.J."/>
            <person name="Bewick A.J."/>
            <person name="Behringer M."/>
            <person name="Debat H.J."/>
            <person name="Wong I."/>
            <person name="Day J.C."/>
            <person name="Suvorov A."/>
            <person name="Silva C.J."/>
            <person name="Stanger-Hall K.F."/>
            <person name="Hall D.W."/>
            <person name="Schmitz R.J."/>
            <person name="Nelson D.R."/>
            <person name="Lewis S.M."/>
            <person name="Shigenobu S."/>
            <person name="Bybee S.M."/>
            <person name="Larracuente A.M."/>
            <person name="Oba Y."/>
            <person name="Weng J.K."/>
        </authorList>
    </citation>
    <scope>NUCLEOTIDE SEQUENCE [LARGE SCALE GENOMIC DNA]</scope>
    <source>
        <strain evidence="3">1611_PpyrPB1</strain>
        <tissue evidence="3">Whole body</tissue>
    </source>
</reference>